<dbReference type="eggNOG" id="COG2999">
    <property type="taxonomic scope" value="Bacteria"/>
</dbReference>
<dbReference type="AlphaFoldDB" id="A0A0H3AFD1"/>
<protein>
    <submittedName>
        <fullName evidence="2">Glutaredoxin 2</fullName>
    </submittedName>
</protein>
<name>A0A0H3AFD1_VIBC3</name>
<feature type="domain" description="GST N-terminal" evidence="1">
    <location>
        <begin position="1"/>
        <end position="77"/>
    </location>
</feature>
<dbReference type="KEGG" id="vcr:VC395_A1016"/>
<evidence type="ECO:0000313" key="2">
    <source>
        <dbReference type="EMBL" id="ABQ19099.1"/>
    </source>
</evidence>
<dbReference type="Pfam" id="PF04399">
    <property type="entry name" value="Glutaredoxin2_C"/>
    <property type="match status" value="1"/>
</dbReference>
<dbReference type="RefSeq" id="WP_000780936.1">
    <property type="nucleotide sequence ID" value="NC_009456.1"/>
</dbReference>
<organism evidence="2 3">
    <name type="scientific">Vibrio cholerae serotype O1 (strain ATCC 39541 / Classical Ogawa 395 / O395)</name>
    <dbReference type="NCBI Taxonomy" id="345073"/>
    <lineage>
        <taxon>Bacteria</taxon>
        <taxon>Pseudomonadati</taxon>
        <taxon>Pseudomonadota</taxon>
        <taxon>Gammaproteobacteria</taxon>
        <taxon>Vibrionales</taxon>
        <taxon>Vibrionaceae</taxon>
        <taxon>Vibrio</taxon>
    </lineage>
</organism>
<evidence type="ECO:0000313" key="3">
    <source>
        <dbReference type="Proteomes" id="UP000000249"/>
    </source>
</evidence>
<dbReference type="OrthoDB" id="5291571at2"/>
<dbReference type="PATRIC" id="fig|345073.21.peg.3742"/>
<dbReference type="InterPro" id="IPR007494">
    <property type="entry name" value="Glutaredoxin2_C"/>
</dbReference>
<proteinExistence type="predicted"/>
<evidence type="ECO:0000259" key="1">
    <source>
        <dbReference type="PROSITE" id="PS50404"/>
    </source>
</evidence>
<sequence>MKLYIYEHCPFSARVRYVAGMLNIPLDVITLDYDDDQTTNELIGSKQVPLLIKESGEALAESLDIIQFLLESVNSSETAQPAQATLDWQRSAFLPLQKIGYPRWSNMNLPEFKTASAQQAWRVKKETTELHFESLLKDTPQIALQVQASIDAVKPLLKLHSYQHVALIDEAIIFSILRGFFSAPEIQWDSEVRDWMVSVSQKTQVRLLQEPLQITSQK</sequence>
<dbReference type="SUPFAM" id="SSF52833">
    <property type="entry name" value="Thioredoxin-like"/>
    <property type="match status" value="1"/>
</dbReference>
<dbReference type="CDD" id="cd03037">
    <property type="entry name" value="GST_N_GRX2"/>
    <property type="match status" value="1"/>
</dbReference>
<dbReference type="NCBIfam" id="TIGR02182">
    <property type="entry name" value="GRXB"/>
    <property type="match status" value="1"/>
</dbReference>
<gene>
    <name evidence="2" type="primary">grx2</name>
    <name evidence="2" type="ordered locus">VC0395_0245</name>
</gene>
<dbReference type="Proteomes" id="UP000000249">
    <property type="component" value="Chromosome 2"/>
</dbReference>
<dbReference type="EMBL" id="CP000626">
    <property type="protein sequence ID" value="ABQ19099.1"/>
    <property type="molecule type" value="Genomic_DNA"/>
</dbReference>
<dbReference type="Pfam" id="PF13417">
    <property type="entry name" value="GST_N_3"/>
    <property type="match status" value="1"/>
</dbReference>
<dbReference type="NCBIfam" id="NF007702">
    <property type="entry name" value="PRK10387.1"/>
    <property type="match status" value="1"/>
</dbReference>
<dbReference type="SUPFAM" id="SSF47616">
    <property type="entry name" value="GST C-terminal domain-like"/>
    <property type="match status" value="1"/>
</dbReference>
<dbReference type="InterPro" id="IPR036282">
    <property type="entry name" value="Glutathione-S-Trfase_C_sf"/>
</dbReference>
<dbReference type="GO" id="GO:0005829">
    <property type="term" value="C:cytosol"/>
    <property type="evidence" value="ECO:0007669"/>
    <property type="project" value="InterPro"/>
</dbReference>
<dbReference type="PROSITE" id="PS50404">
    <property type="entry name" value="GST_NTER"/>
    <property type="match status" value="1"/>
</dbReference>
<dbReference type="InterPro" id="IPR036249">
    <property type="entry name" value="Thioredoxin-like_sf"/>
</dbReference>
<accession>A0A0H3AFD1</accession>
<dbReference type="PROSITE" id="PS51354">
    <property type="entry name" value="GLUTAREDOXIN_2"/>
    <property type="match status" value="1"/>
</dbReference>
<dbReference type="InterPro" id="IPR011901">
    <property type="entry name" value="Grx2"/>
</dbReference>
<dbReference type="Gene3D" id="3.40.30.10">
    <property type="entry name" value="Glutaredoxin"/>
    <property type="match status" value="1"/>
</dbReference>
<dbReference type="KEGG" id="vco:VC0395_0245"/>
<dbReference type="Gene3D" id="1.20.1050.10">
    <property type="match status" value="1"/>
</dbReference>
<dbReference type="InterPro" id="IPR004045">
    <property type="entry name" value="Glutathione_S-Trfase_N"/>
</dbReference>
<reference evidence="2 3" key="1">
    <citation type="submission" date="2007-03" db="EMBL/GenBank/DDBJ databases">
        <authorList>
            <person name="Heidelberg J."/>
        </authorList>
    </citation>
    <scope>NUCLEOTIDE SEQUENCE [LARGE SCALE GENOMIC DNA]</scope>
    <source>
        <strain evidence="3">ATCC 39541 / Classical Ogawa 395 / O395</strain>
    </source>
</reference>